<organism evidence="6 7">
    <name type="scientific">Deinococcus maricopensis (strain DSM 21211 / LMG 22137 / NRRL B-23946 / LB-34)</name>
    <dbReference type="NCBI Taxonomy" id="709986"/>
    <lineage>
        <taxon>Bacteria</taxon>
        <taxon>Thermotogati</taxon>
        <taxon>Deinococcota</taxon>
        <taxon>Deinococci</taxon>
        <taxon>Deinococcales</taxon>
        <taxon>Deinococcaceae</taxon>
        <taxon>Deinococcus</taxon>
    </lineage>
</organism>
<keyword evidence="6" id="KW-0808">Transferase</keyword>
<dbReference type="Proteomes" id="UP000008635">
    <property type="component" value="Chromosome"/>
</dbReference>
<dbReference type="STRING" id="709986.Deima_1853"/>
<dbReference type="InterPro" id="IPR006046">
    <property type="entry name" value="Alpha_amylase"/>
</dbReference>
<dbReference type="PRINTS" id="PR00110">
    <property type="entry name" value="ALPHAAMYLASE"/>
</dbReference>
<dbReference type="GO" id="GO:0043169">
    <property type="term" value="F:cation binding"/>
    <property type="evidence" value="ECO:0007669"/>
    <property type="project" value="InterPro"/>
</dbReference>
<keyword evidence="6" id="KW-0328">Glycosyltransferase</keyword>
<gene>
    <name evidence="6" type="ordered locus">Deima_1853</name>
</gene>
<dbReference type="eggNOG" id="COG0366">
    <property type="taxonomic scope" value="Bacteria"/>
</dbReference>
<feature type="signal peptide" evidence="4">
    <location>
        <begin position="1"/>
        <end position="17"/>
    </location>
</feature>
<evidence type="ECO:0000256" key="2">
    <source>
        <dbReference type="RuleBase" id="RU003615"/>
    </source>
</evidence>
<dbReference type="Pfam" id="PF00128">
    <property type="entry name" value="Alpha-amylase"/>
    <property type="match status" value="2"/>
</dbReference>
<feature type="domain" description="Glycosyl hydrolase family 13 catalytic" evidence="5">
    <location>
        <begin position="30"/>
        <end position="379"/>
    </location>
</feature>
<dbReference type="GO" id="GO:0016757">
    <property type="term" value="F:glycosyltransferase activity"/>
    <property type="evidence" value="ECO:0007669"/>
    <property type="project" value="UniProtKB-KW"/>
</dbReference>
<dbReference type="Gene3D" id="3.20.20.80">
    <property type="entry name" value="Glycosidases"/>
    <property type="match status" value="1"/>
</dbReference>
<keyword evidence="3" id="KW-0119">Carbohydrate metabolism</keyword>
<dbReference type="InterPro" id="IPR013780">
    <property type="entry name" value="Glyco_hydro_b"/>
</dbReference>
<dbReference type="KEGG" id="dmr:Deima_1853"/>
<dbReference type="SMART" id="SM00642">
    <property type="entry name" value="Aamy"/>
    <property type="match status" value="1"/>
</dbReference>
<keyword evidence="7" id="KW-1185">Reference proteome</keyword>
<dbReference type="EMBL" id="CP002454">
    <property type="protein sequence ID" value="ADV67501.1"/>
    <property type="molecule type" value="Genomic_DNA"/>
</dbReference>
<evidence type="ECO:0000256" key="1">
    <source>
        <dbReference type="ARBA" id="ARBA00008061"/>
    </source>
</evidence>
<dbReference type="PANTHER" id="PTHR10357">
    <property type="entry name" value="ALPHA-AMYLASE FAMILY MEMBER"/>
    <property type="match status" value="1"/>
</dbReference>
<dbReference type="GO" id="GO:0009313">
    <property type="term" value="P:oligosaccharide catabolic process"/>
    <property type="evidence" value="ECO:0007669"/>
    <property type="project" value="TreeGrafter"/>
</dbReference>
<dbReference type="SUPFAM" id="SSF51445">
    <property type="entry name" value="(Trans)glycosidases"/>
    <property type="match status" value="1"/>
</dbReference>
<keyword evidence="4" id="KW-0732">Signal</keyword>
<accession>E8U8W2</accession>
<proteinExistence type="inferred from homology"/>
<reference evidence="6 7" key="1">
    <citation type="journal article" date="2011" name="Stand. Genomic Sci.">
        <title>Complete genome sequence of Deinococcus maricopensis type strain (LB-34).</title>
        <authorList>
            <person name="Pukall R."/>
            <person name="Zeytun A."/>
            <person name="Lucas S."/>
            <person name="Lapidus A."/>
            <person name="Hammon N."/>
            <person name="Deshpande S."/>
            <person name="Nolan M."/>
            <person name="Cheng J.F."/>
            <person name="Pitluck S."/>
            <person name="Liolios K."/>
            <person name="Pagani I."/>
            <person name="Mikhailova N."/>
            <person name="Ivanova N."/>
            <person name="Mavromatis K."/>
            <person name="Pati A."/>
            <person name="Tapia R."/>
            <person name="Han C."/>
            <person name="Goodwin L."/>
            <person name="Chen A."/>
            <person name="Palaniappan K."/>
            <person name="Land M."/>
            <person name="Hauser L."/>
            <person name="Chang Y.J."/>
            <person name="Jeffries C.D."/>
            <person name="Brambilla E.M."/>
            <person name="Rohde M."/>
            <person name="Goker M."/>
            <person name="Detter J.C."/>
            <person name="Woyke T."/>
            <person name="Bristow J."/>
            <person name="Eisen J.A."/>
            <person name="Markowitz V."/>
            <person name="Hugenholtz P."/>
            <person name="Kyrpides N.C."/>
            <person name="Klenk H.P."/>
        </authorList>
    </citation>
    <scope>NUCLEOTIDE SEQUENCE [LARGE SCALE GENOMIC DNA]</scope>
    <source>
        <strain evidence="7">DSM 21211 / LMG 22137 / NRRL B-23946 / LB-34</strain>
    </source>
</reference>
<keyword evidence="3" id="KW-0326">Glycosidase</keyword>
<evidence type="ECO:0000313" key="6">
    <source>
        <dbReference type="EMBL" id="ADV67501.1"/>
    </source>
</evidence>
<dbReference type="RefSeq" id="WP_013557006.1">
    <property type="nucleotide sequence ID" value="NC_014958.1"/>
</dbReference>
<name>E8U8W2_DEIML</name>
<protein>
    <recommendedName>
        <fullName evidence="3">Alpha-amylase</fullName>
        <ecNumber evidence="3">3.2.1.1</ecNumber>
    </recommendedName>
</protein>
<evidence type="ECO:0000313" key="7">
    <source>
        <dbReference type="Proteomes" id="UP000008635"/>
    </source>
</evidence>
<dbReference type="SUPFAM" id="SSF51011">
    <property type="entry name" value="Glycosyl hydrolase domain"/>
    <property type="match status" value="1"/>
</dbReference>
<dbReference type="InterPro" id="IPR017853">
    <property type="entry name" value="GH"/>
</dbReference>
<dbReference type="AlphaFoldDB" id="E8U8W2"/>
<evidence type="ECO:0000256" key="3">
    <source>
        <dbReference type="RuleBase" id="RU361134"/>
    </source>
</evidence>
<evidence type="ECO:0000259" key="5">
    <source>
        <dbReference type="SMART" id="SM00642"/>
    </source>
</evidence>
<keyword evidence="3" id="KW-0378">Hydrolase</keyword>
<dbReference type="InterPro" id="IPR006047">
    <property type="entry name" value="GH13_cat_dom"/>
</dbReference>
<dbReference type="HOGENOM" id="CLU_006462_7_3_0"/>
<dbReference type="GO" id="GO:0004556">
    <property type="term" value="F:alpha-amylase activity"/>
    <property type="evidence" value="ECO:0007669"/>
    <property type="project" value="UniProtKB-UniRule"/>
</dbReference>
<comment type="catalytic activity">
    <reaction evidence="3">
        <text>Endohydrolysis of (1-&gt;4)-alpha-D-glucosidic linkages in polysaccharides containing three or more (1-&gt;4)-alpha-linked D-glucose units.</text>
        <dbReference type="EC" id="3.2.1.1"/>
    </reaction>
</comment>
<reference evidence="7" key="2">
    <citation type="submission" date="2011-01" db="EMBL/GenBank/DDBJ databases">
        <title>The complete genome of Deinococcus maricopensis DSM 21211.</title>
        <authorList>
            <consortium name="US DOE Joint Genome Institute (JGI-PGF)"/>
            <person name="Lucas S."/>
            <person name="Copeland A."/>
            <person name="Lapidus A."/>
            <person name="Goodwin L."/>
            <person name="Pitluck S."/>
            <person name="Kyrpides N."/>
            <person name="Mavromatis K."/>
            <person name="Pagani I."/>
            <person name="Ivanova N."/>
            <person name="Ovchinnikova G."/>
            <person name="Zeytun A."/>
            <person name="Detter J.C."/>
            <person name="Han C."/>
            <person name="Land M."/>
            <person name="Hauser L."/>
            <person name="Markowitz V."/>
            <person name="Cheng J.-F."/>
            <person name="Hugenholtz P."/>
            <person name="Woyke T."/>
            <person name="Wu D."/>
            <person name="Pukall R."/>
            <person name="Gehrich-Schroeter G."/>
            <person name="Brambilla E."/>
            <person name="Klenk H.-P."/>
            <person name="Eisen J.A."/>
        </authorList>
    </citation>
    <scope>NUCLEOTIDE SEQUENCE [LARGE SCALE GENOMIC DNA]</scope>
    <source>
        <strain evidence="7">DSM 21211 / LMG 22137 / NRRL B-23946 / LB-34</strain>
    </source>
</reference>
<evidence type="ECO:0000256" key="4">
    <source>
        <dbReference type="SAM" id="SignalP"/>
    </source>
</evidence>
<dbReference type="Gene3D" id="2.60.40.1180">
    <property type="entry name" value="Golgi alpha-mannosidase II"/>
    <property type="match status" value="1"/>
</dbReference>
<dbReference type="PANTHER" id="PTHR10357:SF179">
    <property type="entry name" value="NEUTRAL AND BASIC AMINO ACID TRANSPORT PROTEIN RBAT"/>
    <property type="match status" value="1"/>
</dbReference>
<sequence precursor="true">MKHLLLLGLLTAPSALAASADAWRGQVIYQVLPDRFADGDAGNNAGVNRDDLRAWHGGDLTGLTARVPYLHDLGVTAVWLTPVYAQQPGRSFDTDGYHGYWPADFRNTDAHFGTLADFDTFIKTAHSSGLKVMLDQVVNHTGYTAPLVRERPAWFHNEANCAALGNKDVYCPLSGLPDLAQERADVRDFLYGNADFWRARGVDGFRYDAIKHVPEDFLKNLVHRDADAGTFTLGEYYGGDAGTLAAYQRQGLSSLFDFPLQAALKSAVMTGSSVGAVRTVLEQDQQYPDANLLATFLDNHDVPRFANGSLFEDEARARTVYGVRALMTLRGIPVLYQGTEIAMRGGGDPDNRRDMRFPDAWTPEERAVYEATKGAIATRQASRALSVGSTTLVSVPEAHADDLLLFERTANSERVMVAWNNARDRRTYSVKFSGDARALTRDLFGQDAKLSVSGGYLHVSLPGRSASAFTLK</sequence>
<dbReference type="EC" id="3.2.1.1" evidence="3"/>
<feature type="chain" id="PRO_5003232295" description="Alpha-amylase" evidence="4">
    <location>
        <begin position="18"/>
        <end position="472"/>
    </location>
</feature>
<dbReference type="OrthoDB" id="53578at2"/>
<comment type="similarity">
    <text evidence="1 2">Belongs to the glycosyl hydrolase 13 family.</text>
</comment>